<reference evidence="1" key="1">
    <citation type="journal article" date="2015" name="Nature">
        <title>Complex archaea that bridge the gap between prokaryotes and eukaryotes.</title>
        <authorList>
            <person name="Spang A."/>
            <person name="Saw J.H."/>
            <person name="Jorgensen S.L."/>
            <person name="Zaremba-Niedzwiedzka K."/>
            <person name="Martijn J."/>
            <person name="Lind A.E."/>
            <person name="van Eijk R."/>
            <person name="Schleper C."/>
            <person name="Guy L."/>
            <person name="Ettema T.J."/>
        </authorList>
    </citation>
    <scope>NUCLEOTIDE SEQUENCE</scope>
</reference>
<accession>A0A0F9BN32</accession>
<dbReference type="EMBL" id="LAZR01040146">
    <property type="protein sequence ID" value="KKL15217.1"/>
    <property type="molecule type" value="Genomic_DNA"/>
</dbReference>
<proteinExistence type="predicted"/>
<organism evidence="1">
    <name type="scientific">marine sediment metagenome</name>
    <dbReference type="NCBI Taxonomy" id="412755"/>
    <lineage>
        <taxon>unclassified sequences</taxon>
        <taxon>metagenomes</taxon>
        <taxon>ecological metagenomes</taxon>
    </lineage>
</organism>
<feature type="non-terminal residue" evidence="1">
    <location>
        <position position="31"/>
    </location>
</feature>
<comment type="caution">
    <text evidence="1">The sequence shown here is derived from an EMBL/GenBank/DDBJ whole genome shotgun (WGS) entry which is preliminary data.</text>
</comment>
<name>A0A0F9BN32_9ZZZZ</name>
<dbReference type="AlphaFoldDB" id="A0A0F9BN32"/>
<protein>
    <submittedName>
        <fullName evidence="1">Uncharacterized protein</fullName>
    </submittedName>
</protein>
<sequence length="31" mass="3684">MKTSDLNKDIKKHGFKTGDTEEFNRKDIKKM</sequence>
<gene>
    <name evidence="1" type="ORF">LCGC14_2507830</name>
</gene>
<evidence type="ECO:0000313" key="1">
    <source>
        <dbReference type="EMBL" id="KKL15217.1"/>
    </source>
</evidence>